<sequence length="282" mass="32273">MTGEFKVCATRLMNWITRAERRFGHLAIPNLIRVITGFSALVFILYKLVNPHLIEVLALDPQAVMRGQVWRLVTYIFIPSIGSPIIDWIWAAFYIGYMWWIGDGLENAMGSFRVNVFYLLGMIGVTIAAFYTRSGFAAAMLNSSLLFAFARFYPEEMIYLMGLVPVKVKWLAWISGIFLVLGFLANGWSYRISLLVAFANYFIFFGREIFQDAVHRREVHGRRMRFEAARRPDEEAMHRCATCGRTEIQAPDLEFRVARDGQEYCVEHLPKAPTPPAPPAAQ</sequence>
<feature type="transmembrane region" description="Helical" evidence="5">
    <location>
        <begin position="166"/>
        <end position="184"/>
    </location>
</feature>
<dbReference type="SUPFAM" id="SSF144091">
    <property type="entry name" value="Rhomboid-like"/>
    <property type="match status" value="1"/>
</dbReference>
<accession>B4D126</accession>
<feature type="transmembrane region" description="Helical" evidence="5">
    <location>
        <begin position="69"/>
        <end position="100"/>
    </location>
</feature>
<evidence type="ECO:0008006" key="8">
    <source>
        <dbReference type="Google" id="ProtNLM"/>
    </source>
</evidence>
<dbReference type="GO" id="GO:0016020">
    <property type="term" value="C:membrane"/>
    <property type="evidence" value="ECO:0007669"/>
    <property type="project" value="UniProtKB-SubCell"/>
</dbReference>
<evidence type="ECO:0000256" key="4">
    <source>
        <dbReference type="ARBA" id="ARBA00023136"/>
    </source>
</evidence>
<feature type="transmembrane region" description="Helical" evidence="5">
    <location>
        <begin position="31"/>
        <end position="49"/>
    </location>
</feature>
<keyword evidence="7" id="KW-1185">Reference proteome</keyword>
<dbReference type="AlphaFoldDB" id="B4D126"/>
<dbReference type="eggNOG" id="COG0705">
    <property type="taxonomic scope" value="Bacteria"/>
</dbReference>
<feature type="transmembrane region" description="Helical" evidence="5">
    <location>
        <begin position="112"/>
        <end position="130"/>
    </location>
</feature>
<evidence type="ECO:0000256" key="3">
    <source>
        <dbReference type="ARBA" id="ARBA00022989"/>
    </source>
</evidence>
<reference evidence="6 7" key="1">
    <citation type="journal article" date="2011" name="J. Bacteriol.">
        <title>Genome sequence of Chthoniobacter flavus Ellin428, an aerobic heterotrophic soil bacterium.</title>
        <authorList>
            <person name="Kant R."/>
            <person name="van Passel M.W."/>
            <person name="Palva A."/>
            <person name="Lucas S."/>
            <person name="Lapidus A."/>
            <person name="Glavina Del Rio T."/>
            <person name="Dalin E."/>
            <person name="Tice H."/>
            <person name="Bruce D."/>
            <person name="Goodwin L."/>
            <person name="Pitluck S."/>
            <person name="Larimer F.W."/>
            <person name="Land M.L."/>
            <person name="Hauser L."/>
            <person name="Sangwan P."/>
            <person name="de Vos W.M."/>
            <person name="Janssen P.H."/>
            <person name="Smidt H."/>
        </authorList>
    </citation>
    <scope>NUCLEOTIDE SEQUENCE [LARGE SCALE GENOMIC DNA]</scope>
    <source>
        <strain evidence="6 7">Ellin428</strain>
    </source>
</reference>
<organism evidence="6 7">
    <name type="scientific">Chthoniobacter flavus Ellin428</name>
    <dbReference type="NCBI Taxonomy" id="497964"/>
    <lineage>
        <taxon>Bacteria</taxon>
        <taxon>Pseudomonadati</taxon>
        <taxon>Verrucomicrobiota</taxon>
        <taxon>Spartobacteria</taxon>
        <taxon>Chthoniobacterales</taxon>
        <taxon>Chthoniobacteraceae</taxon>
        <taxon>Chthoniobacter</taxon>
    </lineage>
</organism>
<evidence type="ECO:0000256" key="5">
    <source>
        <dbReference type="SAM" id="Phobius"/>
    </source>
</evidence>
<comment type="subcellular location">
    <subcellularLocation>
        <location evidence="1">Membrane</location>
        <topology evidence="1">Multi-pass membrane protein</topology>
    </subcellularLocation>
</comment>
<evidence type="ECO:0000256" key="1">
    <source>
        <dbReference type="ARBA" id="ARBA00004141"/>
    </source>
</evidence>
<evidence type="ECO:0000313" key="7">
    <source>
        <dbReference type="Proteomes" id="UP000005824"/>
    </source>
</evidence>
<keyword evidence="3 5" id="KW-1133">Transmembrane helix</keyword>
<dbReference type="Proteomes" id="UP000005824">
    <property type="component" value="Unassembled WGS sequence"/>
</dbReference>
<name>B4D126_9BACT</name>
<evidence type="ECO:0000256" key="2">
    <source>
        <dbReference type="ARBA" id="ARBA00022692"/>
    </source>
</evidence>
<gene>
    <name evidence="6" type="ORF">CfE428DRAFT_2627</name>
</gene>
<dbReference type="Gene3D" id="1.20.1540.10">
    <property type="entry name" value="Rhomboid-like"/>
    <property type="match status" value="1"/>
</dbReference>
<evidence type="ECO:0000313" key="6">
    <source>
        <dbReference type="EMBL" id="EDY20038.1"/>
    </source>
</evidence>
<dbReference type="InterPro" id="IPR035952">
    <property type="entry name" value="Rhomboid-like_sf"/>
</dbReference>
<proteinExistence type="predicted"/>
<keyword evidence="4 5" id="KW-0472">Membrane</keyword>
<dbReference type="EMBL" id="ABVL01000006">
    <property type="protein sequence ID" value="EDY20038.1"/>
    <property type="molecule type" value="Genomic_DNA"/>
</dbReference>
<dbReference type="STRING" id="497964.CfE428DRAFT_2627"/>
<keyword evidence="2 5" id="KW-0812">Transmembrane</keyword>
<protein>
    <recommendedName>
        <fullName evidence="8">Peptidase S54 rhomboid domain-containing protein</fullName>
    </recommendedName>
</protein>
<dbReference type="InParanoid" id="B4D126"/>
<comment type="caution">
    <text evidence="6">The sequence shown here is derived from an EMBL/GenBank/DDBJ whole genome shotgun (WGS) entry which is preliminary data.</text>
</comment>